<feature type="chain" id="PRO_5043914407" description="Lipoprotein" evidence="1">
    <location>
        <begin position="19"/>
        <end position="199"/>
    </location>
</feature>
<dbReference type="GeneID" id="83606449"/>
<proteinExistence type="predicted"/>
<evidence type="ECO:0000256" key="1">
    <source>
        <dbReference type="SAM" id="SignalP"/>
    </source>
</evidence>
<dbReference type="RefSeq" id="WP_010050385.1">
    <property type="nucleotide sequence ID" value="NZ_CBCPHU010000002.1"/>
</dbReference>
<gene>
    <name evidence="2" type="ORF">RAK27_16160</name>
</gene>
<dbReference type="Gene3D" id="3.10.450.50">
    <property type="match status" value="1"/>
</dbReference>
<feature type="signal peptide" evidence="1">
    <location>
        <begin position="1"/>
        <end position="18"/>
    </location>
</feature>
<sequence>MKKLGLASLGFLTMITLAGCSPEATTQNEAENQVSQTSETDTKAETKITEEMVNEAQQKWADGLVAIGKAYQEGNDYEEEASKMIDDRYGFQDGVVLFKPTKTSEENFRLTKEDALSYFVGGAHEEDEGFALAPWSNVRFENEATIIDSDSALASGLYYFTSAETGEETEVEYTFGYYLDSDGVLKIQLQHSSLPFEAK</sequence>
<evidence type="ECO:0000313" key="2">
    <source>
        <dbReference type="EMBL" id="MDZ5760172.1"/>
    </source>
</evidence>
<reference evidence="2" key="1">
    <citation type="submission" date="2023-08" db="EMBL/GenBank/DDBJ databases">
        <title>Genomic characterization of piscicolin 126 produced by Carnobacterium maltaromaticum CM22 strain isolated from salmon (Salmo salar).</title>
        <authorList>
            <person name="Gonzalez-Gragera E."/>
            <person name="Garcia-Lopez J.D."/>
            <person name="Teso-Perez C."/>
            <person name="Gimenez-Hernandez I."/>
            <person name="Peralta-Sanchez J.M."/>
            <person name="Valdivia E."/>
            <person name="Montalban-Lopez M."/>
            <person name="Martin-Platero A.M."/>
            <person name="Banos A."/>
            <person name="Martinez-Bueno M."/>
        </authorList>
    </citation>
    <scope>NUCLEOTIDE SEQUENCE</scope>
    <source>
        <strain evidence="2">CM22</strain>
    </source>
</reference>
<protein>
    <recommendedName>
        <fullName evidence="4">Lipoprotein</fullName>
    </recommendedName>
</protein>
<comment type="caution">
    <text evidence="2">The sequence shown here is derived from an EMBL/GenBank/DDBJ whole genome shotgun (WGS) entry which is preliminary data.</text>
</comment>
<evidence type="ECO:0008006" key="4">
    <source>
        <dbReference type="Google" id="ProtNLM"/>
    </source>
</evidence>
<dbReference type="SUPFAM" id="SSF54427">
    <property type="entry name" value="NTF2-like"/>
    <property type="match status" value="1"/>
</dbReference>
<evidence type="ECO:0000313" key="3">
    <source>
        <dbReference type="Proteomes" id="UP001290462"/>
    </source>
</evidence>
<dbReference type="AlphaFoldDB" id="A0AAW9K9E0"/>
<dbReference type="InterPro" id="IPR032710">
    <property type="entry name" value="NTF2-like_dom_sf"/>
</dbReference>
<dbReference type="EMBL" id="JAVBVO010000005">
    <property type="protein sequence ID" value="MDZ5760172.1"/>
    <property type="molecule type" value="Genomic_DNA"/>
</dbReference>
<dbReference type="PIRSF" id="PIRSF028288">
    <property type="entry name" value="UCP028288"/>
    <property type="match status" value="1"/>
</dbReference>
<name>A0AAW9K9E0_CARML</name>
<keyword evidence="1" id="KW-0732">Signal</keyword>
<dbReference type="PROSITE" id="PS51257">
    <property type="entry name" value="PROKAR_LIPOPROTEIN"/>
    <property type="match status" value="1"/>
</dbReference>
<dbReference type="Proteomes" id="UP001290462">
    <property type="component" value="Unassembled WGS sequence"/>
</dbReference>
<dbReference type="InterPro" id="IPR016878">
    <property type="entry name" value="MICAH-like"/>
</dbReference>
<accession>A0AAW9K9E0</accession>
<organism evidence="2 3">
    <name type="scientific">Carnobacterium maltaromaticum</name>
    <name type="common">Carnobacterium piscicola</name>
    <dbReference type="NCBI Taxonomy" id="2751"/>
    <lineage>
        <taxon>Bacteria</taxon>
        <taxon>Bacillati</taxon>
        <taxon>Bacillota</taxon>
        <taxon>Bacilli</taxon>
        <taxon>Lactobacillales</taxon>
        <taxon>Carnobacteriaceae</taxon>
        <taxon>Carnobacterium</taxon>
    </lineage>
</organism>